<evidence type="ECO:0000313" key="5">
    <source>
        <dbReference type="EMBL" id="AKV79649.1"/>
    </source>
</evidence>
<evidence type="ECO:0000313" key="7">
    <source>
        <dbReference type="EMBL" id="AKV84129.1"/>
    </source>
</evidence>
<evidence type="ECO:0000313" key="4">
    <source>
        <dbReference type="EMBL" id="AKV77397.1"/>
    </source>
</evidence>
<reference evidence="7 9" key="3">
    <citation type="submission" date="2015-07" db="EMBL/GenBank/DDBJ databases">
        <title>Physiological, transcriptional responses and genome re-sequencing of acid resistant extremely thermoacidophilic Metallosphaera sedula SARC-M1.</title>
        <authorList>
            <person name="Ai C."/>
            <person name="McCarthy S."/>
            <person name="Eckrich V."/>
            <person name="Rudrappa D."/>
            <person name="Qiu G."/>
            <person name="Blum P."/>
        </authorList>
    </citation>
    <scope>NUCLEOTIDE SEQUENCE [LARGE SCALE GENOMIC DNA]</scope>
    <source>
        <strain evidence="7 9">SARC-M1</strain>
    </source>
</reference>
<dbReference type="GO" id="GO:0003676">
    <property type="term" value="F:nucleic acid binding"/>
    <property type="evidence" value="ECO:0007669"/>
    <property type="project" value="InterPro"/>
</dbReference>
<evidence type="ECO:0000313" key="6">
    <source>
        <dbReference type="EMBL" id="AKV81894.1"/>
    </source>
</evidence>
<dbReference type="Proteomes" id="UP000061362">
    <property type="component" value="Chromosome"/>
</dbReference>
<dbReference type="Gene3D" id="3.30.420.10">
    <property type="entry name" value="Ribonuclease H-like superfamily/Ribonuclease H"/>
    <property type="match status" value="1"/>
</dbReference>
<dbReference type="EMBL" id="CP008822">
    <property type="protein sequence ID" value="AIM28367.1"/>
    <property type="molecule type" value="Genomic_DNA"/>
</dbReference>
<dbReference type="GeneID" id="97612655"/>
<dbReference type="GO" id="GO:0004523">
    <property type="term" value="F:RNA-DNA hybrid ribonuclease activity"/>
    <property type="evidence" value="ECO:0007669"/>
    <property type="project" value="InterPro"/>
</dbReference>
<dbReference type="CDD" id="cd09279">
    <property type="entry name" value="RNase_HI_like"/>
    <property type="match status" value="1"/>
</dbReference>
<dbReference type="EMBL" id="CP012175">
    <property type="protein sequence ID" value="AKV81894.1"/>
    <property type="molecule type" value="Genomic_DNA"/>
</dbReference>
<proteinExistence type="predicted"/>
<evidence type="ECO:0000313" key="9">
    <source>
        <dbReference type="Proteomes" id="UP000056255"/>
    </source>
</evidence>
<dbReference type="SUPFAM" id="SSF53098">
    <property type="entry name" value="Ribonuclease H-like"/>
    <property type="match status" value="1"/>
</dbReference>
<feature type="domain" description="RNase H type-1" evidence="1">
    <location>
        <begin position="1"/>
        <end position="138"/>
    </location>
</feature>
<dbReference type="Proteomes" id="UP000062398">
    <property type="component" value="Chromosome"/>
</dbReference>
<accession>A0A088E9I0</accession>
<sequence length="148" mass="16467">MKALGRFDGLCEPKNPGGIATFGYVIYINGNVIEGMGLASEPWSVNSTNNVAEYTGLICLLKKMLTLGVTEARVEGDSQLVIRQLKGEYSVKSKRIIPLYEKAKELLAKFSSVEIEWIPREENKEADRITRIAFKKVLNGELKKIGCD</sequence>
<dbReference type="EMBL" id="CP012176">
    <property type="protein sequence ID" value="AKV84129.1"/>
    <property type="molecule type" value="Genomic_DNA"/>
</dbReference>
<organism evidence="2 8">
    <name type="scientific">Metallosphaera sedula</name>
    <dbReference type="NCBI Taxonomy" id="43687"/>
    <lineage>
        <taxon>Archaea</taxon>
        <taxon>Thermoproteota</taxon>
        <taxon>Thermoprotei</taxon>
        <taxon>Sulfolobales</taxon>
        <taxon>Sulfolobaceae</taxon>
        <taxon>Metallosphaera</taxon>
    </lineage>
</organism>
<protein>
    <submittedName>
        <fullName evidence="2">Ribonuclease H</fullName>
    </submittedName>
</protein>
<dbReference type="InterPro" id="IPR053576">
    <property type="entry name" value="RNase_HI-like"/>
</dbReference>
<evidence type="ECO:0000313" key="3">
    <source>
        <dbReference type="EMBL" id="AKV75161.1"/>
    </source>
</evidence>
<gene>
    <name evidence="2" type="ORF">HA72_2246</name>
    <name evidence="3" type="ORF">MsedA_2299</name>
    <name evidence="4" type="ORF">MsedB_2301</name>
    <name evidence="5" type="ORF">MsedC_2299</name>
    <name evidence="6" type="ORF">MsedD_2300</name>
    <name evidence="7" type="ORF">MsedE_2303</name>
</gene>
<dbReference type="EMBL" id="CP012173">
    <property type="protein sequence ID" value="AKV77397.1"/>
    <property type="molecule type" value="Genomic_DNA"/>
</dbReference>
<dbReference type="Proteomes" id="UP000068832">
    <property type="component" value="Chromosome"/>
</dbReference>
<dbReference type="OrthoDB" id="52651at2157"/>
<name>A0A088E9I0_9CREN</name>
<evidence type="ECO:0000259" key="1">
    <source>
        <dbReference type="PROSITE" id="PS50879"/>
    </source>
</evidence>
<dbReference type="InterPro" id="IPR036397">
    <property type="entry name" value="RNaseH_sf"/>
</dbReference>
<evidence type="ECO:0000313" key="8">
    <source>
        <dbReference type="Proteomes" id="UP000029084"/>
    </source>
</evidence>
<evidence type="ECO:0000313" key="11">
    <source>
        <dbReference type="Proteomes" id="UP000062398"/>
    </source>
</evidence>
<dbReference type="Proteomes" id="UP000062475">
    <property type="component" value="Chromosome"/>
</dbReference>
<dbReference type="Pfam" id="PF13456">
    <property type="entry name" value="RVT_3"/>
    <property type="match status" value="1"/>
</dbReference>
<reference evidence="2 8" key="1">
    <citation type="journal article" date="2014" name="J. Bacteriol.">
        <title>Role of an Archaeal PitA Transporter in the Copper and Arsenic Resistance of Metallosphaera sedula, an Extreme Thermoacidophile.</title>
        <authorList>
            <person name="McCarthy S."/>
            <person name="Ai C."/>
            <person name="Wheaton G."/>
            <person name="Tevatia R."/>
            <person name="Eckrich V."/>
            <person name="Kelly R."/>
            <person name="Blum P."/>
        </authorList>
    </citation>
    <scope>NUCLEOTIDE SEQUENCE [LARGE SCALE GENOMIC DNA]</scope>
    <source>
        <strain evidence="2 8">CuR1</strain>
    </source>
</reference>
<evidence type="ECO:0000313" key="13">
    <source>
        <dbReference type="Proteomes" id="UP000068832"/>
    </source>
</evidence>
<evidence type="ECO:0000313" key="2">
    <source>
        <dbReference type="EMBL" id="AIM28367.1"/>
    </source>
</evidence>
<dbReference type="RefSeq" id="WP_012022171.1">
    <property type="nucleotide sequence ID" value="NZ_AP019770.1"/>
</dbReference>
<evidence type="ECO:0000313" key="10">
    <source>
        <dbReference type="Proteomes" id="UP000061362"/>
    </source>
</evidence>
<dbReference type="PROSITE" id="PS50879">
    <property type="entry name" value="RNASE_H_1"/>
    <property type="match status" value="1"/>
</dbReference>
<dbReference type="PATRIC" id="fig|43687.5.peg.2406"/>
<dbReference type="AlphaFoldDB" id="A0A088E9I0"/>
<reference evidence="10 11" key="2">
    <citation type="journal article" date="2015" name="Genome Announc.">
        <title>Complete Genome Sequences of Evolved Arsenate-Resistant Metallosphaera sedula Strains.</title>
        <authorList>
            <person name="Ai C."/>
            <person name="McCarthy S."/>
            <person name="Schackwitz W."/>
            <person name="Martin J."/>
            <person name="Lipzen A."/>
            <person name="Blum P."/>
        </authorList>
    </citation>
    <scope>NUCLEOTIDE SEQUENCE [LARGE SCALE GENOMIC DNA]</scope>
    <source>
        <strain evidence="5 11">ARS120-1</strain>
        <strain evidence="6 10">ARS120-2</strain>
        <strain evidence="3 13">ARS50-1</strain>
        <strain evidence="4 12">ARS50-2</strain>
    </source>
</reference>
<dbReference type="PANTHER" id="PTHR46387">
    <property type="entry name" value="POLYNUCLEOTIDYL TRANSFERASE, RIBONUCLEASE H-LIKE SUPERFAMILY PROTEIN"/>
    <property type="match status" value="1"/>
</dbReference>
<dbReference type="InterPro" id="IPR012337">
    <property type="entry name" value="RNaseH-like_sf"/>
</dbReference>
<dbReference type="InterPro" id="IPR002156">
    <property type="entry name" value="RNaseH_domain"/>
</dbReference>
<dbReference type="PANTHER" id="PTHR46387:SF47">
    <property type="entry name" value="OS08G0481175 PROTEIN"/>
    <property type="match status" value="1"/>
</dbReference>
<dbReference type="EMBL" id="CP012172">
    <property type="protein sequence ID" value="AKV75161.1"/>
    <property type="molecule type" value="Genomic_DNA"/>
</dbReference>
<dbReference type="Proteomes" id="UP000029084">
    <property type="component" value="Chromosome"/>
</dbReference>
<dbReference type="Proteomes" id="UP000056255">
    <property type="component" value="Chromosome"/>
</dbReference>
<evidence type="ECO:0000313" key="12">
    <source>
        <dbReference type="Proteomes" id="UP000062475"/>
    </source>
</evidence>
<dbReference type="EMBL" id="CP012174">
    <property type="protein sequence ID" value="AKV79649.1"/>
    <property type="molecule type" value="Genomic_DNA"/>
</dbReference>
<dbReference type="NCBIfam" id="NF041175">
    <property type="entry name" value="RNAseHI_Thmprot"/>
    <property type="match status" value="1"/>
</dbReference>
<dbReference type="OMA" id="CEPVNPG"/>